<protein>
    <recommendedName>
        <fullName evidence="16">DNA helicase RecQ</fullName>
        <ecNumber evidence="16">5.6.2.4</ecNumber>
    </recommendedName>
</protein>
<keyword evidence="12" id="KW-0233">DNA recombination</keyword>
<gene>
    <name evidence="20" type="primary">recQ2</name>
    <name evidence="20" type="ORF">SMGD1_2791</name>
</gene>
<name>B6BJR4_SULGG</name>
<comment type="catalytic activity">
    <reaction evidence="15">
        <text>Couples ATP hydrolysis with the unwinding of duplex DNA by translocating in the 3'-5' direction.</text>
        <dbReference type="EC" id="5.6.2.4"/>
    </reaction>
</comment>
<dbReference type="GO" id="GO:0043138">
    <property type="term" value="F:3'-5' DNA helicase activity"/>
    <property type="evidence" value="ECO:0007669"/>
    <property type="project" value="UniProtKB-EC"/>
</dbReference>
<dbReference type="STRING" id="929558.SMGD1_2791"/>
<dbReference type="PROSITE" id="PS51194">
    <property type="entry name" value="HELICASE_CTER"/>
    <property type="match status" value="1"/>
</dbReference>
<evidence type="ECO:0000256" key="7">
    <source>
        <dbReference type="ARBA" id="ARBA00022801"/>
    </source>
</evidence>
<evidence type="ECO:0000259" key="18">
    <source>
        <dbReference type="PROSITE" id="PS51192"/>
    </source>
</evidence>
<dbReference type="Gene3D" id="1.10.10.10">
    <property type="entry name" value="Winged helix-like DNA-binding domain superfamily/Winged helix DNA-binding domain"/>
    <property type="match status" value="1"/>
</dbReference>
<evidence type="ECO:0000313" key="21">
    <source>
        <dbReference type="Proteomes" id="UP000006431"/>
    </source>
</evidence>
<dbReference type="GO" id="GO:0006310">
    <property type="term" value="P:DNA recombination"/>
    <property type="evidence" value="ECO:0007669"/>
    <property type="project" value="UniProtKB-UniRule"/>
</dbReference>
<dbReference type="Gene3D" id="1.10.150.80">
    <property type="entry name" value="HRDC domain"/>
    <property type="match status" value="1"/>
</dbReference>
<feature type="domain" description="Helicase C-terminal" evidence="19">
    <location>
        <begin position="214"/>
        <end position="363"/>
    </location>
</feature>
<evidence type="ECO:0000256" key="9">
    <source>
        <dbReference type="ARBA" id="ARBA00022833"/>
    </source>
</evidence>
<dbReference type="GO" id="GO:0005524">
    <property type="term" value="F:ATP binding"/>
    <property type="evidence" value="ECO:0007669"/>
    <property type="project" value="UniProtKB-KW"/>
</dbReference>
<evidence type="ECO:0000259" key="17">
    <source>
        <dbReference type="PROSITE" id="PS50967"/>
    </source>
</evidence>
<dbReference type="Pfam" id="PF09382">
    <property type="entry name" value="RQC"/>
    <property type="match status" value="1"/>
</dbReference>
<evidence type="ECO:0000313" key="20">
    <source>
        <dbReference type="EMBL" id="EHP31313.1"/>
    </source>
</evidence>
<evidence type="ECO:0000259" key="19">
    <source>
        <dbReference type="PROSITE" id="PS51194"/>
    </source>
</evidence>
<dbReference type="SUPFAM" id="SSF47819">
    <property type="entry name" value="HRDC-like"/>
    <property type="match status" value="1"/>
</dbReference>
<dbReference type="SMART" id="SM00487">
    <property type="entry name" value="DEXDc"/>
    <property type="match status" value="1"/>
</dbReference>
<dbReference type="SMART" id="SM00341">
    <property type="entry name" value="HRDC"/>
    <property type="match status" value="1"/>
</dbReference>
<dbReference type="AlphaFoldDB" id="B6BJR4"/>
<dbReference type="CDD" id="cd17920">
    <property type="entry name" value="DEXHc_RecQ"/>
    <property type="match status" value="1"/>
</dbReference>
<dbReference type="SMART" id="SM00490">
    <property type="entry name" value="HELICc"/>
    <property type="match status" value="1"/>
</dbReference>
<dbReference type="EMBL" id="AFRZ01000001">
    <property type="protein sequence ID" value="EHP31313.1"/>
    <property type="molecule type" value="Genomic_DNA"/>
</dbReference>
<dbReference type="Pfam" id="PF16124">
    <property type="entry name" value="RecQ_Zn_bind"/>
    <property type="match status" value="1"/>
</dbReference>
<dbReference type="PROSITE" id="PS51192">
    <property type="entry name" value="HELICASE_ATP_BIND_1"/>
    <property type="match status" value="1"/>
</dbReference>
<accession>B6BJR4</accession>
<dbReference type="eggNOG" id="COG0514">
    <property type="taxonomic scope" value="Bacteria"/>
</dbReference>
<feature type="domain" description="HRDC" evidence="17">
    <location>
        <begin position="518"/>
        <end position="593"/>
    </location>
</feature>
<dbReference type="PROSITE" id="PS50967">
    <property type="entry name" value="HRDC"/>
    <property type="match status" value="1"/>
</dbReference>
<dbReference type="GO" id="GO:0003677">
    <property type="term" value="F:DNA binding"/>
    <property type="evidence" value="ECO:0007669"/>
    <property type="project" value="UniProtKB-KW"/>
</dbReference>
<evidence type="ECO:0000256" key="13">
    <source>
        <dbReference type="ARBA" id="ARBA00023204"/>
    </source>
</evidence>
<dbReference type="GO" id="GO:0006281">
    <property type="term" value="P:DNA repair"/>
    <property type="evidence" value="ECO:0007669"/>
    <property type="project" value="UniProtKB-KW"/>
</dbReference>
<dbReference type="InterPro" id="IPR036388">
    <property type="entry name" value="WH-like_DNA-bd_sf"/>
</dbReference>
<evidence type="ECO:0000256" key="2">
    <source>
        <dbReference type="ARBA" id="ARBA00001947"/>
    </source>
</evidence>
<sequence>MIKGNLLKTTFGHDSFRQSQEEAVDAILNSRDLITILPTGGGKSLCYQLPSLMMDGVTVVVSPLIALMQDQVNALKNNDIKAEMINSSQDFNDVQEITSRLLQGDIKLLYIAPERLSANGFIELLQRVKINFFVIDEAHCVSEWGHEFRADYRNLSKLKQIFPNVNIAAFTATATHKVQDDIVRTLNLNNPLQLRGKTLRDNLTISSEQRVGNGRTQLINFLSKHSGNCGIIYAFSKKDVEAVAGFLKTKGFKVAAYHAGFSSEVRNKVYRDFIYEEVDIIVATIAFGMGIDKSNIRFVVHMSMPKTMENYYQEIGRAGRDGLEAQTLLLYTKSDDVKMRSFIDVIENSEYKELLYNKLRKMYSYSNSSECRHKLIAKYFEDDIGSCGDICDNCRRGEVEKIDITLESQKLLSCIYRCEQKFGMIHMIDVLRGSTGQKILQFNHDKLSVYGIGKDVSKEVWNAIADRLFELDAIEVGEFRAIKLKKFGAGILQKKATVEIDKHKMDVKGRTSKKEKLTPVEDGVFDKFRALRSEIASKNEIPAYIVFSDKTLLEFAQKLPQTKDEMLDVNGVGEVKYERYGEDFLALCKEING</sequence>
<dbReference type="Pfam" id="PF00271">
    <property type="entry name" value="Helicase_C"/>
    <property type="match status" value="1"/>
</dbReference>
<keyword evidence="6" id="KW-0227">DNA damage</keyword>
<keyword evidence="5" id="KW-0547">Nucleotide-binding</keyword>
<dbReference type="InterPro" id="IPR002121">
    <property type="entry name" value="HRDC_dom"/>
</dbReference>
<evidence type="ECO:0000256" key="4">
    <source>
        <dbReference type="ARBA" id="ARBA00022723"/>
    </source>
</evidence>
<dbReference type="Pfam" id="PF00270">
    <property type="entry name" value="DEAD"/>
    <property type="match status" value="1"/>
</dbReference>
<dbReference type="SUPFAM" id="SSF46785">
    <property type="entry name" value="Winged helix' DNA-binding domain"/>
    <property type="match status" value="1"/>
</dbReference>
<dbReference type="FunFam" id="3.40.50.300:FF:000296">
    <property type="entry name" value="ATP-dependent DNA helicase RecQ"/>
    <property type="match status" value="1"/>
</dbReference>
<organism evidence="20 21">
    <name type="scientific">Sulfurimonas gotlandica (strain DSM 19862 / JCM 16533 / GD1)</name>
    <dbReference type="NCBI Taxonomy" id="929558"/>
    <lineage>
        <taxon>Bacteria</taxon>
        <taxon>Pseudomonadati</taxon>
        <taxon>Campylobacterota</taxon>
        <taxon>Epsilonproteobacteria</taxon>
        <taxon>Campylobacterales</taxon>
        <taxon>Sulfurimonadaceae</taxon>
        <taxon>Sulfurimonas</taxon>
    </lineage>
</organism>
<evidence type="ECO:0000256" key="11">
    <source>
        <dbReference type="ARBA" id="ARBA00023125"/>
    </source>
</evidence>
<evidence type="ECO:0000256" key="6">
    <source>
        <dbReference type="ARBA" id="ARBA00022763"/>
    </source>
</evidence>
<dbReference type="Gene3D" id="3.40.50.300">
    <property type="entry name" value="P-loop containing nucleotide triphosphate hydrolases"/>
    <property type="match status" value="2"/>
</dbReference>
<dbReference type="SMART" id="SM00956">
    <property type="entry name" value="RQC"/>
    <property type="match status" value="1"/>
</dbReference>
<dbReference type="InterPro" id="IPR001650">
    <property type="entry name" value="Helicase_C-like"/>
</dbReference>
<evidence type="ECO:0000256" key="10">
    <source>
        <dbReference type="ARBA" id="ARBA00022840"/>
    </source>
</evidence>
<evidence type="ECO:0000256" key="5">
    <source>
        <dbReference type="ARBA" id="ARBA00022741"/>
    </source>
</evidence>
<dbReference type="InterPro" id="IPR011545">
    <property type="entry name" value="DEAD/DEAH_box_helicase_dom"/>
</dbReference>
<dbReference type="GO" id="GO:0030894">
    <property type="term" value="C:replisome"/>
    <property type="evidence" value="ECO:0007669"/>
    <property type="project" value="TreeGrafter"/>
</dbReference>
<dbReference type="NCBIfam" id="TIGR00614">
    <property type="entry name" value="recQ_fam"/>
    <property type="match status" value="1"/>
</dbReference>
<evidence type="ECO:0000256" key="3">
    <source>
        <dbReference type="ARBA" id="ARBA00005446"/>
    </source>
</evidence>
<dbReference type="InterPro" id="IPR044876">
    <property type="entry name" value="HRDC_dom_sf"/>
</dbReference>
<dbReference type="Pfam" id="PF00570">
    <property type="entry name" value="HRDC"/>
    <property type="match status" value="1"/>
</dbReference>
<dbReference type="GO" id="GO:0043590">
    <property type="term" value="C:bacterial nucleoid"/>
    <property type="evidence" value="ECO:0007669"/>
    <property type="project" value="TreeGrafter"/>
</dbReference>
<keyword evidence="8 20" id="KW-0347">Helicase</keyword>
<dbReference type="Proteomes" id="UP000006431">
    <property type="component" value="Unassembled WGS sequence"/>
</dbReference>
<keyword evidence="13" id="KW-0234">DNA repair</keyword>
<dbReference type="HOGENOM" id="CLU_001103_14_3_7"/>
<keyword evidence="7 20" id="KW-0378">Hydrolase</keyword>
<keyword evidence="10" id="KW-0067">ATP-binding</keyword>
<reference evidence="20 21" key="1">
    <citation type="journal article" date="2012" name="Proc. Natl. Acad. Sci. U.S.A.">
        <title>Genome and physiology of a model Epsilonproteobacterium responsible for sulfide detoxification in marine oxygen depletion zones.</title>
        <authorList>
            <person name="Grote J."/>
            <person name="Schott T."/>
            <person name="Bruckner C.G."/>
            <person name="Glockner F.O."/>
            <person name="Jost G."/>
            <person name="Teeling H."/>
            <person name="Labrenz M."/>
            <person name="Jurgens K."/>
        </authorList>
    </citation>
    <scope>NUCLEOTIDE SEQUENCE [LARGE SCALE GENOMIC DNA]</scope>
    <source>
        <strain evidence="20 21">GD1</strain>
    </source>
</reference>
<dbReference type="NCBIfam" id="TIGR01389">
    <property type="entry name" value="recQ"/>
    <property type="match status" value="1"/>
</dbReference>
<dbReference type="GO" id="GO:0016787">
    <property type="term" value="F:hydrolase activity"/>
    <property type="evidence" value="ECO:0007669"/>
    <property type="project" value="UniProtKB-KW"/>
</dbReference>
<evidence type="ECO:0000256" key="16">
    <source>
        <dbReference type="NCBIfam" id="TIGR01389"/>
    </source>
</evidence>
<dbReference type="GO" id="GO:0009432">
    <property type="term" value="P:SOS response"/>
    <property type="evidence" value="ECO:0007669"/>
    <property type="project" value="UniProtKB-UniRule"/>
</dbReference>
<dbReference type="GO" id="GO:0009378">
    <property type="term" value="F:four-way junction helicase activity"/>
    <property type="evidence" value="ECO:0007669"/>
    <property type="project" value="TreeGrafter"/>
</dbReference>
<evidence type="ECO:0000256" key="15">
    <source>
        <dbReference type="ARBA" id="ARBA00034617"/>
    </source>
</evidence>
<keyword evidence="9" id="KW-0862">Zinc</keyword>
<comment type="cofactor">
    <cofactor evidence="2">
        <name>Zn(2+)</name>
        <dbReference type="ChEBI" id="CHEBI:29105"/>
    </cofactor>
</comment>
<dbReference type="PANTHER" id="PTHR13710:SF105">
    <property type="entry name" value="ATP-DEPENDENT DNA HELICASE Q1"/>
    <property type="match status" value="1"/>
</dbReference>
<keyword evidence="21" id="KW-1185">Reference proteome</keyword>
<dbReference type="InterPro" id="IPR006293">
    <property type="entry name" value="DNA_helicase_ATP-dep_RecQ_bac"/>
</dbReference>
<evidence type="ECO:0000256" key="8">
    <source>
        <dbReference type="ARBA" id="ARBA00022806"/>
    </source>
</evidence>
<dbReference type="EC" id="5.6.2.4" evidence="16"/>
<keyword evidence="4" id="KW-0479">Metal-binding</keyword>
<comment type="caution">
    <text evidence="20">The sequence shown here is derived from an EMBL/GenBank/DDBJ whole genome shotgun (WGS) entry which is preliminary data.</text>
</comment>
<dbReference type="GO" id="GO:0046872">
    <property type="term" value="F:metal ion binding"/>
    <property type="evidence" value="ECO:0007669"/>
    <property type="project" value="UniProtKB-KW"/>
</dbReference>
<accession>H1FU07</accession>
<dbReference type="InterPro" id="IPR004589">
    <property type="entry name" value="DNA_helicase_ATP-dep_RecQ"/>
</dbReference>
<dbReference type="GO" id="GO:0006260">
    <property type="term" value="P:DNA replication"/>
    <property type="evidence" value="ECO:0007669"/>
    <property type="project" value="InterPro"/>
</dbReference>
<dbReference type="RefSeq" id="WP_008337105.1">
    <property type="nucleotide sequence ID" value="NZ_AFRZ01000001.1"/>
</dbReference>
<dbReference type="InterPro" id="IPR018982">
    <property type="entry name" value="RQC_domain"/>
</dbReference>
<dbReference type="InterPro" id="IPR027417">
    <property type="entry name" value="P-loop_NTPase"/>
</dbReference>
<feature type="domain" description="Helicase ATP-binding" evidence="18">
    <location>
        <begin position="24"/>
        <end position="192"/>
    </location>
</feature>
<evidence type="ECO:0000256" key="14">
    <source>
        <dbReference type="ARBA" id="ARBA00023235"/>
    </source>
</evidence>
<dbReference type="InterPro" id="IPR010997">
    <property type="entry name" value="HRDC-like_sf"/>
</dbReference>
<proteinExistence type="inferred from homology"/>
<dbReference type="InterPro" id="IPR032284">
    <property type="entry name" value="RecQ_Zn-bd"/>
</dbReference>
<keyword evidence="11" id="KW-0238">DNA-binding</keyword>
<dbReference type="PANTHER" id="PTHR13710">
    <property type="entry name" value="DNA HELICASE RECQ FAMILY MEMBER"/>
    <property type="match status" value="1"/>
</dbReference>
<keyword evidence="14" id="KW-0413">Isomerase</keyword>
<comment type="similarity">
    <text evidence="3">Belongs to the helicase family. RecQ subfamily.</text>
</comment>
<dbReference type="PATRIC" id="fig|929558.5.peg.2781"/>
<evidence type="ECO:0000256" key="1">
    <source>
        <dbReference type="ARBA" id="ARBA00001946"/>
    </source>
</evidence>
<dbReference type="SUPFAM" id="SSF52540">
    <property type="entry name" value="P-loop containing nucleoside triphosphate hydrolases"/>
    <property type="match status" value="1"/>
</dbReference>
<dbReference type="GO" id="GO:0005737">
    <property type="term" value="C:cytoplasm"/>
    <property type="evidence" value="ECO:0007669"/>
    <property type="project" value="TreeGrafter"/>
</dbReference>
<dbReference type="OrthoDB" id="9760034at2"/>
<evidence type="ECO:0000256" key="12">
    <source>
        <dbReference type="ARBA" id="ARBA00023172"/>
    </source>
</evidence>
<comment type="cofactor">
    <cofactor evidence="1">
        <name>Mg(2+)</name>
        <dbReference type="ChEBI" id="CHEBI:18420"/>
    </cofactor>
</comment>
<dbReference type="InterPro" id="IPR014001">
    <property type="entry name" value="Helicase_ATP-bd"/>
</dbReference>
<dbReference type="InterPro" id="IPR036390">
    <property type="entry name" value="WH_DNA-bd_sf"/>
</dbReference>